<keyword evidence="1" id="KW-0472">Membrane</keyword>
<reference evidence="3 4" key="1">
    <citation type="submission" date="2024-04" db="EMBL/GenBank/DDBJ databases">
        <authorList>
            <consortium name="Genoscope - CEA"/>
            <person name="William W."/>
        </authorList>
    </citation>
    <scope>NUCLEOTIDE SEQUENCE [LARGE SCALE GENOMIC DNA]</scope>
</reference>
<dbReference type="InterPro" id="IPR013783">
    <property type="entry name" value="Ig-like_fold"/>
</dbReference>
<dbReference type="InterPro" id="IPR008962">
    <property type="entry name" value="PapD-like_sf"/>
</dbReference>
<dbReference type="EMBL" id="CAXITT010000123">
    <property type="protein sequence ID" value="CAL1532694.1"/>
    <property type="molecule type" value="Genomic_DNA"/>
</dbReference>
<keyword evidence="1" id="KW-1133">Transmembrane helix</keyword>
<feature type="transmembrane region" description="Helical" evidence="1">
    <location>
        <begin position="174"/>
        <end position="191"/>
    </location>
</feature>
<protein>
    <recommendedName>
        <fullName evidence="2">MSP domain-containing protein</fullName>
    </recommendedName>
</protein>
<organism evidence="3 4">
    <name type="scientific">Lymnaea stagnalis</name>
    <name type="common">Great pond snail</name>
    <name type="synonym">Helix stagnalis</name>
    <dbReference type="NCBI Taxonomy" id="6523"/>
    <lineage>
        <taxon>Eukaryota</taxon>
        <taxon>Metazoa</taxon>
        <taxon>Spiralia</taxon>
        <taxon>Lophotrochozoa</taxon>
        <taxon>Mollusca</taxon>
        <taxon>Gastropoda</taxon>
        <taxon>Heterobranchia</taxon>
        <taxon>Euthyneura</taxon>
        <taxon>Panpulmonata</taxon>
        <taxon>Hygrophila</taxon>
        <taxon>Lymnaeoidea</taxon>
        <taxon>Lymnaeidae</taxon>
        <taxon>Lymnaea</taxon>
    </lineage>
</organism>
<dbReference type="Gene3D" id="2.60.40.10">
    <property type="entry name" value="Immunoglobulins"/>
    <property type="match status" value="1"/>
</dbReference>
<dbReference type="SUPFAM" id="SSF49354">
    <property type="entry name" value="PapD-like"/>
    <property type="match status" value="1"/>
</dbReference>
<evidence type="ECO:0000313" key="3">
    <source>
        <dbReference type="EMBL" id="CAL1532694.1"/>
    </source>
</evidence>
<keyword evidence="1" id="KW-0812">Transmembrane</keyword>
<gene>
    <name evidence="3" type="ORF">GSLYS_00006712001</name>
</gene>
<accession>A0AAV2HG61</accession>
<dbReference type="Pfam" id="PF00635">
    <property type="entry name" value="Motile_Sperm"/>
    <property type="match status" value="1"/>
</dbReference>
<feature type="domain" description="MSP" evidence="2">
    <location>
        <begin position="10"/>
        <end position="83"/>
    </location>
</feature>
<name>A0AAV2HG61_LYMST</name>
<dbReference type="InterPro" id="IPR000535">
    <property type="entry name" value="MSP_dom"/>
</dbReference>
<evidence type="ECO:0000256" key="1">
    <source>
        <dbReference type="SAM" id="Phobius"/>
    </source>
</evidence>
<feature type="transmembrane region" description="Helical" evidence="1">
    <location>
        <begin position="211"/>
        <end position="230"/>
    </location>
</feature>
<comment type="caution">
    <text evidence="3">The sequence shown here is derived from an EMBL/GenBank/DDBJ whole genome shotgun (WGS) entry which is preliminary data.</text>
</comment>
<evidence type="ECO:0000313" key="4">
    <source>
        <dbReference type="Proteomes" id="UP001497497"/>
    </source>
</evidence>
<evidence type="ECO:0000259" key="2">
    <source>
        <dbReference type="Pfam" id="PF00635"/>
    </source>
</evidence>
<dbReference type="AlphaFoldDB" id="A0AAV2HG61"/>
<keyword evidence="4" id="KW-1185">Reference proteome</keyword>
<proteinExistence type="predicted"/>
<sequence length="231" mass="25920">MPTTPVPYVNPTAVTFTLDGSLLTQSLGVFNPFPQDVLFKVDNAHPERYKVSLTQGVVCSRQKIYIEITCVSKNETSEDDIQVRFFRWSRPRQGQKPRAQQYIGYRAVKIRVFQSGFERERTPSISGSVSFSDMTEANPLSDYPHSGSIHTSYASSDTGHSSSSSRRRGKRRQVITNFALAVVLLVLGFVLNSLDEVWFSRNVIVGVKPQSLAIVCYTLSCVVTIKLLTFR</sequence>
<dbReference type="Proteomes" id="UP001497497">
    <property type="component" value="Unassembled WGS sequence"/>
</dbReference>